<proteinExistence type="predicted"/>
<organism evidence="1 2">
    <name type="scientific">Xenopus laevis</name>
    <name type="common">African clawed frog</name>
    <dbReference type="NCBI Taxonomy" id="8355"/>
    <lineage>
        <taxon>Eukaryota</taxon>
        <taxon>Metazoa</taxon>
        <taxon>Chordata</taxon>
        <taxon>Craniata</taxon>
        <taxon>Vertebrata</taxon>
        <taxon>Euteleostomi</taxon>
        <taxon>Amphibia</taxon>
        <taxon>Batrachia</taxon>
        <taxon>Anura</taxon>
        <taxon>Pipoidea</taxon>
        <taxon>Pipidae</taxon>
        <taxon>Xenopodinae</taxon>
        <taxon>Xenopus</taxon>
        <taxon>Xenopus</taxon>
    </lineage>
</organism>
<dbReference type="EMBL" id="CM004475">
    <property type="protein sequence ID" value="OCT79103.1"/>
    <property type="molecule type" value="Genomic_DNA"/>
</dbReference>
<dbReference type="AlphaFoldDB" id="A0A974CSY6"/>
<protein>
    <submittedName>
        <fullName evidence="1">Uncharacterized protein</fullName>
    </submittedName>
</protein>
<gene>
    <name evidence="1" type="ORF">XELAEV_18030201mg</name>
</gene>
<dbReference type="Proteomes" id="UP000694892">
    <property type="component" value="Chromosome 5S"/>
</dbReference>
<accession>A0A974CSY6</accession>
<reference evidence="2" key="1">
    <citation type="journal article" date="2016" name="Nature">
        <title>Genome evolution in the allotetraploid frog Xenopus laevis.</title>
        <authorList>
            <person name="Session A.M."/>
            <person name="Uno Y."/>
            <person name="Kwon T."/>
            <person name="Chapman J.A."/>
            <person name="Toyoda A."/>
            <person name="Takahashi S."/>
            <person name="Fukui A."/>
            <person name="Hikosaka A."/>
            <person name="Suzuki A."/>
            <person name="Kondo M."/>
            <person name="van Heeringen S.J."/>
            <person name="Quigley I."/>
            <person name="Heinz S."/>
            <person name="Ogino H."/>
            <person name="Ochi H."/>
            <person name="Hellsten U."/>
            <person name="Lyons J.B."/>
            <person name="Simakov O."/>
            <person name="Putnam N."/>
            <person name="Stites J."/>
            <person name="Kuroki Y."/>
            <person name="Tanaka T."/>
            <person name="Michiue T."/>
            <person name="Watanabe M."/>
            <person name="Bogdanovic O."/>
            <person name="Lister R."/>
            <person name="Georgiou G."/>
            <person name="Paranjpe S.S."/>
            <person name="van Kruijsbergen I."/>
            <person name="Shu S."/>
            <person name="Carlson J."/>
            <person name="Kinoshita T."/>
            <person name="Ohta Y."/>
            <person name="Mawaribuchi S."/>
            <person name="Jenkins J."/>
            <person name="Grimwood J."/>
            <person name="Schmutz J."/>
            <person name="Mitros T."/>
            <person name="Mozaffari S.V."/>
            <person name="Suzuki Y."/>
            <person name="Haramoto Y."/>
            <person name="Yamamoto T.S."/>
            <person name="Takagi C."/>
            <person name="Heald R."/>
            <person name="Miller K."/>
            <person name="Haudenschild C."/>
            <person name="Kitzman J."/>
            <person name="Nakayama T."/>
            <person name="Izutsu Y."/>
            <person name="Robert J."/>
            <person name="Fortriede J."/>
            <person name="Burns K."/>
            <person name="Lotay V."/>
            <person name="Karimi K."/>
            <person name="Yasuoka Y."/>
            <person name="Dichmann D.S."/>
            <person name="Flajnik M.F."/>
            <person name="Houston D.W."/>
            <person name="Shendure J."/>
            <person name="DuPasquier L."/>
            <person name="Vize P.D."/>
            <person name="Zorn A.M."/>
            <person name="Ito M."/>
            <person name="Marcotte E.M."/>
            <person name="Wallingford J.B."/>
            <person name="Ito Y."/>
            <person name="Asashima M."/>
            <person name="Ueno N."/>
            <person name="Matsuda Y."/>
            <person name="Veenstra G.J."/>
            <person name="Fujiyama A."/>
            <person name="Harland R.M."/>
            <person name="Taira M."/>
            <person name="Rokhsar D.S."/>
        </authorList>
    </citation>
    <scope>NUCLEOTIDE SEQUENCE [LARGE SCALE GENOMIC DNA]</scope>
    <source>
        <strain evidence="2">J</strain>
    </source>
</reference>
<evidence type="ECO:0000313" key="1">
    <source>
        <dbReference type="EMBL" id="OCT79103.1"/>
    </source>
</evidence>
<sequence>MNTRAFRFHISPPLKLLYQPYIEDTIFPIFSNISSSKYTSPHNCKNNRMQKSIFSALHWPICIVYV</sequence>
<evidence type="ECO:0000313" key="2">
    <source>
        <dbReference type="Proteomes" id="UP000694892"/>
    </source>
</evidence>
<name>A0A974CSY6_XENLA</name>